<evidence type="ECO:0000256" key="4">
    <source>
        <dbReference type="SAM" id="SignalP"/>
    </source>
</evidence>
<evidence type="ECO:0000313" key="6">
    <source>
        <dbReference type="EMBL" id="CCG17885.1"/>
    </source>
</evidence>
<feature type="chain" id="PRO_5003710838" evidence="4">
    <location>
        <begin position="21"/>
        <end position="158"/>
    </location>
</feature>
<accession>I7IIX8</accession>
<gene>
    <name evidence="6" type="ORF">KUK_0577</name>
</gene>
<name>I7IIX8_9BURK</name>
<keyword evidence="2" id="KW-0255">Endonuclease</keyword>
<organism evidence="6">
    <name type="scientific">Taylorella equigenitalis 14/56</name>
    <dbReference type="NCBI Taxonomy" id="1091497"/>
    <lineage>
        <taxon>Bacteria</taxon>
        <taxon>Pseudomonadati</taxon>
        <taxon>Pseudomonadota</taxon>
        <taxon>Betaproteobacteria</taxon>
        <taxon>Burkholderiales</taxon>
        <taxon>Alcaligenaceae</taxon>
        <taxon>Taylorella</taxon>
    </lineage>
</organism>
<dbReference type="AlphaFoldDB" id="I7IIX8"/>
<dbReference type="SMART" id="SM00318">
    <property type="entry name" value="SNc"/>
    <property type="match status" value="1"/>
</dbReference>
<protein>
    <submittedName>
        <fullName evidence="6">Putative nuclease</fullName>
    </submittedName>
</protein>
<sequence length="158" mass="18546">MFMQKILWIFLFFTPFVAQAETIVCNVVGVFDGDTFKCLTKNKVEEVIRLKGIDAPEKKQPFGNKAKKQLSNLIFGKDVLVNYSEEDIYKRLVGDVLFEGRLINQDMVASGYAWVFRKYNRDKKYLEIEAEARKNHLGIWSQKNPTYPSKFRRSTRKY</sequence>
<dbReference type="SUPFAM" id="SSF50199">
    <property type="entry name" value="Staphylococcal nuclease"/>
    <property type="match status" value="1"/>
</dbReference>
<keyword evidence="1" id="KW-0540">Nuclease</keyword>
<proteinExistence type="predicted"/>
<keyword evidence="3" id="KW-0378">Hydrolase</keyword>
<dbReference type="PROSITE" id="PS50830">
    <property type="entry name" value="TNASE_3"/>
    <property type="match status" value="1"/>
</dbReference>
<dbReference type="GO" id="GO:0004519">
    <property type="term" value="F:endonuclease activity"/>
    <property type="evidence" value="ECO:0007669"/>
    <property type="project" value="UniProtKB-KW"/>
</dbReference>
<feature type="domain" description="TNase-like" evidence="5">
    <location>
        <begin position="21"/>
        <end position="142"/>
    </location>
</feature>
<evidence type="ECO:0000259" key="5">
    <source>
        <dbReference type="PROSITE" id="PS50830"/>
    </source>
</evidence>
<dbReference type="PANTHER" id="PTHR12302:SF3">
    <property type="entry name" value="SERINE_THREONINE-PROTEIN KINASE 31"/>
    <property type="match status" value="1"/>
</dbReference>
<dbReference type="InterPro" id="IPR016071">
    <property type="entry name" value="Staphylococal_nuclease_OB-fold"/>
</dbReference>
<dbReference type="HOGENOM" id="CLU_046484_7_3_4"/>
<dbReference type="Gene3D" id="2.40.50.90">
    <property type="match status" value="1"/>
</dbReference>
<evidence type="ECO:0000256" key="3">
    <source>
        <dbReference type="ARBA" id="ARBA00022801"/>
    </source>
</evidence>
<dbReference type="GO" id="GO:0016787">
    <property type="term" value="F:hydrolase activity"/>
    <property type="evidence" value="ECO:0007669"/>
    <property type="project" value="UniProtKB-KW"/>
</dbReference>
<evidence type="ECO:0000256" key="1">
    <source>
        <dbReference type="ARBA" id="ARBA00022722"/>
    </source>
</evidence>
<evidence type="ECO:0000256" key="2">
    <source>
        <dbReference type="ARBA" id="ARBA00022759"/>
    </source>
</evidence>
<dbReference type="KEGG" id="teg:KUK_0577"/>
<keyword evidence="4" id="KW-0732">Signal</keyword>
<dbReference type="InterPro" id="IPR035437">
    <property type="entry name" value="SNase_OB-fold_sf"/>
</dbReference>
<dbReference type="PANTHER" id="PTHR12302">
    <property type="entry name" value="EBNA2 BINDING PROTEIN P100"/>
    <property type="match status" value="1"/>
</dbReference>
<reference evidence="6" key="1">
    <citation type="journal article" date="2012" name="Vet. Microbiol.">
        <title>Comparative genomic analyses of the Taylorellae.</title>
        <authorList>
            <person name="Hauser H."/>
            <person name="Richter D.C."/>
            <person name="van Tonder A."/>
            <person name="Clark L."/>
            <person name="Preston A."/>
        </authorList>
    </citation>
    <scope>NUCLEOTIDE SEQUENCE</scope>
    <source>
        <strain evidence="6">14/56</strain>
    </source>
</reference>
<dbReference type="Pfam" id="PF00565">
    <property type="entry name" value="SNase"/>
    <property type="match status" value="1"/>
</dbReference>
<dbReference type="EMBL" id="HE681423">
    <property type="protein sequence ID" value="CCG17885.1"/>
    <property type="molecule type" value="Genomic_DNA"/>
</dbReference>
<feature type="signal peptide" evidence="4">
    <location>
        <begin position="1"/>
        <end position="20"/>
    </location>
</feature>
<dbReference type="OrthoDB" id="9805504at2"/>